<evidence type="ECO:0000313" key="6">
    <source>
        <dbReference type="Proteomes" id="UP001165122"/>
    </source>
</evidence>
<keyword evidence="2" id="KW-0472">Membrane</keyword>
<evidence type="ECO:0000256" key="1">
    <source>
        <dbReference type="SAM" id="MobiDB-lite"/>
    </source>
</evidence>
<comment type="caution">
    <text evidence="5">The sequence shown here is derived from an EMBL/GenBank/DDBJ whole genome shotgun (WGS) entry which is preliminary data.</text>
</comment>
<dbReference type="SUPFAM" id="SSF52025">
    <property type="entry name" value="PA domain"/>
    <property type="match status" value="1"/>
</dbReference>
<gene>
    <name evidence="5" type="ORF">TrLO_g8684</name>
</gene>
<evidence type="ECO:0000313" key="5">
    <source>
        <dbReference type="EMBL" id="GMH52728.1"/>
    </source>
</evidence>
<dbReference type="Pfam" id="PF02225">
    <property type="entry name" value="PA"/>
    <property type="match status" value="1"/>
</dbReference>
<feature type="transmembrane region" description="Helical" evidence="2">
    <location>
        <begin position="808"/>
        <end position="830"/>
    </location>
</feature>
<feature type="compositionally biased region" description="Polar residues" evidence="1">
    <location>
        <begin position="959"/>
        <end position="969"/>
    </location>
</feature>
<evidence type="ECO:0000256" key="2">
    <source>
        <dbReference type="SAM" id="Phobius"/>
    </source>
</evidence>
<sequence>MSQFFLLLLLPLLLLSPSHAAFQHITVTTSSQTKNYGCKPSTFTSIPSTFESYSAALVNPEDACYPEDYTSDVRFWTPDNSNELNGKIALVRRCKTCNCYFENKAQAAVNSGASGVIIINDNLDAVIPVTAGQADMTYTSPVPVCMVTFDDGEEILDFIEDDGFSVSFEGVFPEDLNQVPEHPDGDYNFLTYLDVLTPWPIKFRYPSSTCLWNPVGDITQNPITAKLVVASIKMHCPFPDNSEHSCFLRGCHVIGLNNPNEVKDNIAIFSEYDEDEYCHDVQELSAAAQNAGAIGAVVGYRELYSLPVFDAPKYSPYDYQIPTYIIPGAFARDIREVVEEGGEEVIVRFPKYMEDTSLGVIPEQYFPSSEVLGALPQTAVCVRSENSSSRSCFTAGQAMFNPSNSPPLQKELVLATIDASCHDEDMEDGKEGSGADCVSCMSLLNQDLAVSNRYSIEDKIVLVKAAETFCINEWEDLIDNLVAHGAVGMVVGNENDYTYTMVDSQPETSPIPVFNVHQTSLAAILEILELRTYDESAGVSEASKATVSFPRISSGSVVAKNITSHHLQYDSFGLTQLDVVRPTRFSGIVEAGQANFNKEFSNSNLLMLSLTTFYNFCSSETDGQVNSFYSCHKCNLLSSPLTSTFPHGGVAVIDMTTAGCFQPIGSVVKFVQEQGAEGVIVVLEDQELVTLSNGDNEELNADIKIPVFNVARESFEDILNELKLGPHGDMIKIRLPKISFVEMDTDGDGDTSNDDSAGNGTEVEGIYIADETIDEFDKWGYDGEVEDDSNAKGRRGGLLGLGKGGNKAGMVASLVIVSVVLFFVVGRNLYKKRERNRMLVAYNQLQAGTQVGNTMVGDEGVRWSSGVSGGGVNGGGGNGATTTAYPHLAAGATRNDVIITARPWVPAKEINKSEFGMFGLLDFRANKESDSSGGGGNYGKMQGTVVEMTDIETAETTLASAAPNSRNNGGDQGEAPPALRRFEIDSDDDDSKPAATSNQNRRHSQEPLLK</sequence>
<accession>A0A9W7DRQ3</accession>
<keyword evidence="2" id="KW-1133">Transmembrane helix</keyword>
<feature type="chain" id="PRO_5040947719" description="PA domain-containing protein" evidence="3">
    <location>
        <begin position="21"/>
        <end position="1010"/>
    </location>
</feature>
<evidence type="ECO:0000259" key="4">
    <source>
        <dbReference type="Pfam" id="PF02225"/>
    </source>
</evidence>
<keyword evidence="6" id="KW-1185">Reference proteome</keyword>
<proteinExistence type="predicted"/>
<dbReference type="CDD" id="cd00538">
    <property type="entry name" value="PA"/>
    <property type="match status" value="1"/>
</dbReference>
<dbReference type="Gene3D" id="3.50.30.30">
    <property type="match status" value="3"/>
</dbReference>
<dbReference type="EMBL" id="BRXW01000420">
    <property type="protein sequence ID" value="GMH52728.1"/>
    <property type="molecule type" value="Genomic_DNA"/>
</dbReference>
<feature type="domain" description="PA" evidence="4">
    <location>
        <begin position="55"/>
        <end position="155"/>
    </location>
</feature>
<dbReference type="InterPro" id="IPR003137">
    <property type="entry name" value="PA_domain"/>
</dbReference>
<dbReference type="InterPro" id="IPR046450">
    <property type="entry name" value="PA_dom_sf"/>
</dbReference>
<feature type="region of interest" description="Disordered" evidence="1">
    <location>
        <begin position="959"/>
        <end position="1010"/>
    </location>
</feature>
<protein>
    <recommendedName>
        <fullName evidence="4">PA domain-containing protein</fullName>
    </recommendedName>
</protein>
<keyword evidence="2" id="KW-0812">Transmembrane</keyword>
<evidence type="ECO:0000256" key="3">
    <source>
        <dbReference type="SAM" id="SignalP"/>
    </source>
</evidence>
<keyword evidence="3" id="KW-0732">Signal</keyword>
<name>A0A9W7DRQ3_9STRA</name>
<dbReference type="AlphaFoldDB" id="A0A9W7DRQ3"/>
<dbReference type="Proteomes" id="UP001165122">
    <property type="component" value="Unassembled WGS sequence"/>
</dbReference>
<reference evidence="6" key="1">
    <citation type="journal article" date="2023" name="Commun. Biol.">
        <title>Genome analysis of Parmales, the sister group of diatoms, reveals the evolutionary specialization of diatoms from phago-mixotrophs to photoautotrophs.</title>
        <authorList>
            <person name="Ban H."/>
            <person name="Sato S."/>
            <person name="Yoshikawa S."/>
            <person name="Yamada K."/>
            <person name="Nakamura Y."/>
            <person name="Ichinomiya M."/>
            <person name="Sato N."/>
            <person name="Blanc-Mathieu R."/>
            <person name="Endo H."/>
            <person name="Kuwata A."/>
            <person name="Ogata H."/>
        </authorList>
    </citation>
    <scope>NUCLEOTIDE SEQUENCE [LARGE SCALE GENOMIC DNA]</scope>
    <source>
        <strain evidence="6">NIES 3700</strain>
    </source>
</reference>
<feature type="signal peptide" evidence="3">
    <location>
        <begin position="1"/>
        <end position="20"/>
    </location>
</feature>
<organism evidence="5 6">
    <name type="scientific">Triparma laevis f. longispina</name>
    <dbReference type="NCBI Taxonomy" id="1714387"/>
    <lineage>
        <taxon>Eukaryota</taxon>
        <taxon>Sar</taxon>
        <taxon>Stramenopiles</taxon>
        <taxon>Ochrophyta</taxon>
        <taxon>Bolidophyceae</taxon>
        <taxon>Parmales</taxon>
        <taxon>Triparmaceae</taxon>
        <taxon>Triparma</taxon>
    </lineage>
</organism>
<dbReference type="OrthoDB" id="206201at2759"/>